<dbReference type="InterPro" id="IPR011598">
    <property type="entry name" value="bHLH_dom"/>
</dbReference>
<dbReference type="Pfam" id="PF00010">
    <property type="entry name" value="HLH"/>
    <property type="match status" value="1"/>
</dbReference>
<dbReference type="PROSITE" id="PS50888">
    <property type="entry name" value="BHLH"/>
    <property type="match status" value="1"/>
</dbReference>
<feature type="compositionally biased region" description="Basic residues" evidence="1">
    <location>
        <begin position="379"/>
        <end position="388"/>
    </location>
</feature>
<dbReference type="RefSeq" id="XP_013088350.2">
    <property type="nucleotide sequence ID" value="XM_013232896.2"/>
</dbReference>
<feature type="domain" description="BHLH" evidence="2">
    <location>
        <begin position="216"/>
        <end position="270"/>
    </location>
</feature>
<dbReference type="InterPro" id="IPR036638">
    <property type="entry name" value="HLH_DNA-bd_sf"/>
</dbReference>
<evidence type="ECO:0000256" key="1">
    <source>
        <dbReference type="SAM" id="MobiDB-lite"/>
    </source>
</evidence>
<dbReference type="GO" id="GO:0007423">
    <property type="term" value="P:sensory organ development"/>
    <property type="evidence" value="ECO:0007669"/>
    <property type="project" value="TreeGrafter"/>
</dbReference>
<dbReference type="CDD" id="cd11390">
    <property type="entry name" value="bHLH_TS"/>
    <property type="match status" value="1"/>
</dbReference>
<dbReference type="GO" id="GO:0061564">
    <property type="term" value="P:axon development"/>
    <property type="evidence" value="ECO:0007669"/>
    <property type="project" value="TreeGrafter"/>
</dbReference>
<evidence type="ECO:0000313" key="4">
    <source>
        <dbReference type="Proteomes" id="UP000076420"/>
    </source>
</evidence>
<dbReference type="GO" id="GO:0005634">
    <property type="term" value="C:nucleus"/>
    <property type="evidence" value="ECO:0007669"/>
    <property type="project" value="TreeGrafter"/>
</dbReference>
<accession>A0A2C9JY07</accession>
<feature type="compositionally biased region" description="Polar residues" evidence="1">
    <location>
        <begin position="344"/>
        <end position="365"/>
    </location>
</feature>
<evidence type="ECO:0000313" key="3">
    <source>
        <dbReference type="EnsemblMetazoa" id="BGLB009843-PB"/>
    </source>
</evidence>
<dbReference type="GO" id="GO:0070888">
    <property type="term" value="F:E-box binding"/>
    <property type="evidence" value="ECO:0007669"/>
    <property type="project" value="TreeGrafter"/>
</dbReference>
<dbReference type="KEGG" id="bgt:106072513"/>
<dbReference type="SUPFAM" id="SSF47459">
    <property type="entry name" value="HLH, helix-loop-helix DNA-binding domain"/>
    <property type="match status" value="1"/>
</dbReference>
<dbReference type="InterPro" id="IPR050359">
    <property type="entry name" value="bHLH_transcription_factors"/>
</dbReference>
<dbReference type="VEuPathDB" id="VectorBase:BGLAX_048992"/>
<name>A0A2C9JY07_BIOGL</name>
<dbReference type="Proteomes" id="UP000076420">
    <property type="component" value="Unassembled WGS sequence"/>
</dbReference>
<sequence length="415" mass="46350">MIVTLPEAPEKVVHCNAQTLHNENNGAPLHSVSEQSFSGQNNGGVYYQSYASVSREFQGSASVTRDYQACATTTRDFQNCAFPPRDTFTAHWSSCQQRLNRSCMGDITVNNNNGEPNDKIISLDKQSIDAREAGNHQSSNSNSAGPCSPEISNFPSSFIDFSSPFSMYASAQYSRPHNLDSLHSGYDAVSFSSLIHDSSSLDSFTGKRKPPKCYEISRLGATERERTRMHMLNDAFDELRKVVPKSNLSEHQKLSKIATLRLAIHYISALAATLKATGAEIRLVKDTGVCDRRGRRRGRGGRHKRLPEHYFPCPTVTMARNDIPAGAGYYQQQIHQVQGFPPQSLCTSQQQLRESSSSHHPNQQAHLHDNPQHHPQPMSHHHPHHYQMHGRCQENLGRQRSVFGDNASMQLLCSL</sequence>
<dbReference type="EnsemblMetazoa" id="BGLB009843-RB">
    <property type="protein sequence ID" value="BGLB009843-PB"/>
    <property type="gene ID" value="BGLB009843"/>
</dbReference>
<dbReference type="GO" id="GO:0003700">
    <property type="term" value="F:DNA-binding transcription factor activity"/>
    <property type="evidence" value="ECO:0007669"/>
    <property type="project" value="TreeGrafter"/>
</dbReference>
<dbReference type="SMART" id="SM00353">
    <property type="entry name" value="HLH"/>
    <property type="match status" value="1"/>
</dbReference>
<protein>
    <recommendedName>
        <fullName evidence="2">BHLH domain-containing protein</fullName>
    </recommendedName>
</protein>
<dbReference type="VEuPathDB" id="VectorBase:BGLB009843"/>
<dbReference type="AlphaFoldDB" id="A0A2C9JY07"/>
<feature type="region of interest" description="Disordered" evidence="1">
    <location>
        <begin position="343"/>
        <end position="389"/>
    </location>
</feature>
<organism evidence="3 4">
    <name type="scientific">Biomphalaria glabrata</name>
    <name type="common">Bloodfluke planorb</name>
    <name type="synonym">Freshwater snail</name>
    <dbReference type="NCBI Taxonomy" id="6526"/>
    <lineage>
        <taxon>Eukaryota</taxon>
        <taxon>Metazoa</taxon>
        <taxon>Spiralia</taxon>
        <taxon>Lophotrochozoa</taxon>
        <taxon>Mollusca</taxon>
        <taxon>Gastropoda</taxon>
        <taxon>Heterobranchia</taxon>
        <taxon>Euthyneura</taxon>
        <taxon>Panpulmonata</taxon>
        <taxon>Hygrophila</taxon>
        <taxon>Lymnaeoidea</taxon>
        <taxon>Planorbidae</taxon>
        <taxon>Biomphalaria</taxon>
    </lineage>
</organism>
<evidence type="ECO:0000259" key="2">
    <source>
        <dbReference type="PROSITE" id="PS50888"/>
    </source>
</evidence>
<dbReference type="GO" id="GO:0045944">
    <property type="term" value="P:positive regulation of transcription by RNA polymerase II"/>
    <property type="evidence" value="ECO:0007669"/>
    <property type="project" value="TreeGrafter"/>
</dbReference>
<proteinExistence type="predicted"/>
<gene>
    <name evidence="3" type="primary">106072513</name>
</gene>
<dbReference type="PANTHER" id="PTHR19290">
    <property type="entry name" value="BASIC HELIX-LOOP-HELIX PROTEIN NEUROGENIN-RELATED"/>
    <property type="match status" value="1"/>
</dbReference>
<dbReference type="GO" id="GO:0046983">
    <property type="term" value="F:protein dimerization activity"/>
    <property type="evidence" value="ECO:0007669"/>
    <property type="project" value="InterPro"/>
</dbReference>
<reference evidence="3" key="1">
    <citation type="submission" date="2020-05" db="UniProtKB">
        <authorList>
            <consortium name="EnsemblMetazoa"/>
        </authorList>
    </citation>
    <scope>IDENTIFICATION</scope>
    <source>
        <strain evidence="3">BB02</strain>
    </source>
</reference>
<dbReference type="Gene3D" id="4.10.280.10">
    <property type="entry name" value="Helix-loop-helix DNA-binding domain"/>
    <property type="match status" value="1"/>
</dbReference>
<dbReference type="OrthoDB" id="10039134at2759"/>
<dbReference type="STRING" id="6526.A0A2C9JY07"/>